<dbReference type="GO" id="GO:0005509">
    <property type="term" value="F:calcium ion binding"/>
    <property type="evidence" value="ECO:0007669"/>
    <property type="project" value="InterPro"/>
</dbReference>
<dbReference type="EMBL" id="LN714495">
    <property type="protein sequence ID" value="CEL73310.1"/>
    <property type="molecule type" value="Genomic_DNA"/>
</dbReference>
<organism evidence="4">
    <name type="scientific">Toxoplasma gondii (strain ATCC 50861 / VEG)</name>
    <dbReference type="NCBI Taxonomy" id="432359"/>
    <lineage>
        <taxon>Eukaryota</taxon>
        <taxon>Sar</taxon>
        <taxon>Alveolata</taxon>
        <taxon>Apicomplexa</taxon>
        <taxon>Conoidasida</taxon>
        <taxon>Coccidia</taxon>
        <taxon>Eucoccidiorida</taxon>
        <taxon>Eimeriorina</taxon>
        <taxon>Sarcocystidae</taxon>
        <taxon>Toxoplasma</taxon>
    </lineage>
</organism>
<dbReference type="SUPFAM" id="SSF47473">
    <property type="entry name" value="EF-hand"/>
    <property type="match status" value="1"/>
</dbReference>
<keyword evidence="2" id="KW-0812">Transmembrane</keyword>
<dbReference type="Pfam" id="PF13202">
    <property type="entry name" value="EF-hand_5"/>
    <property type="match status" value="1"/>
</dbReference>
<dbReference type="InterPro" id="IPR018247">
    <property type="entry name" value="EF_Hand_1_Ca_BS"/>
</dbReference>
<evidence type="ECO:0000256" key="1">
    <source>
        <dbReference type="ARBA" id="ARBA00022837"/>
    </source>
</evidence>
<dbReference type="AlphaFoldDB" id="A0A0F7UZB4"/>
<dbReference type="InterPro" id="IPR002048">
    <property type="entry name" value="EF_hand_dom"/>
</dbReference>
<keyword evidence="1" id="KW-0106">Calcium</keyword>
<sequence length="659" mass="74216">MSRCRNDSVDVGQEDGDHNHNAAEHASLLNHVTIAILGCILILTLIFEVAHETIIETLKEKHLHHALEIINAVNKEMTILGFISLLLFAMTRLGFTMQASDNLLGQTELEKIGIEEIKEEGGNPYAAPTPLFELFEQVHITVFLLMVTFVGAIGLMLAAAVIATSRWRRYERVDFMELQKKVENGSVSTAHLNFWFLRYKFVNPSNPLFAHPNAGFSFGEYLSERLTALVVQLVEVSPSTWIVIMALALLVRPVLEFGPRDTVKFFLGLAGVLAFCTALVYLYVSRLLSKLWPGSAAVANHIQNVTKPGYHGGPGEVPIEAFDPVVKNNAFCALIQGTKAINCQENLFLLGARGPKVMQTVIQLLIFVHVVTIACLAKMMLSGHSQHVIVEPMGYWTGYVPLVIVTVSLSVFPLITAMFSIFTSVGYFADNEALRRSTERIQRRKLARYHQILVFLQHKANIFFARQRNNIQDEIGRAKRVYESLSADTKRGYQDIFQAFSINGKEPRISLSNVFLMMKAFELDKRVPDCRRKINEWMAILDTDKKGELVFPQFVTLVQYLIQDDAPEMKNRALEEQRLNDLFNAIDADGDGFVTMEELLDQLQGIRPPVWTNEATELMADIAGGRYGELVRPQQLFAWVHATEEQARTLLPQGHEPHH</sequence>
<feature type="transmembrane region" description="Helical" evidence="2">
    <location>
        <begin position="140"/>
        <end position="163"/>
    </location>
</feature>
<dbReference type="InterPro" id="IPR011992">
    <property type="entry name" value="EF-hand-dom_pair"/>
</dbReference>
<evidence type="ECO:0000313" key="4">
    <source>
        <dbReference type="EMBL" id="CEL73310.1"/>
    </source>
</evidence>
<feature type="transmembrane region" description="Helical" evidence="2">
    <location>
        <begin position="361"/>
        <end position="381"/>
    </location>
</feature>
<proteinExistence type="predicted"/>
<dbReference type="PROSITE" id="PS00018">
    <property type="entry name" value="EF_HAND_1"/>
    <property type="match status" value="1"/>
</dbReference>
<dbReference type="SMART" id="SM00054">
    <property type="entry name" value="EFh"/>
    <property type="match status" value="2"/>
</dbReference>
<feature type="transmembrane region" description="Helical" evidence="2">
    <location>
        <begin position="263"/>
        <end position="284"/>
    </location>
</feature>
<accession>A0A0F7UZB4</accession>
<keyword evidence="2" id="KW-1133">Transmembrane helix</keyword>
<gene>
    <name evidence="4" type="ORF">BN1205_092170</name>
</gene>
<evidence type="ECO:0000256" key="2">
    <source>
        <dbReference type="SAM" id="Phobius"/>
    </source>
</evidence>
<keyword evidence="2" id="KW-0472">Membrane</keyword>
<feature type="transmembrane region" description="Helical" evidence="2">
    <location>
        <begin position="401"/>
        <end position="429"/>
    </location>
</feature>
<evidence type="ECO:0000259" key="3">
    <source>
        <dbReference type="PROSITE" id="PS50222"/>
    </source>
</evidence>
<protein>
    <submittedName>
        <fullName evidence="4">Calmodulin</fullName>
    </submittedName>
</protein>
<feature type="transmembrane region" description="Helical" evidence="2">
    <location>
        <begin position="28"/>
        <end position="50"/>
    </location>
</feature>
<dbReference type="PROSITE" id="PS50222">
    <property type="entry name" value="EF_HAND_2"/>
    <property type="match status" value="1"/>
</dbReference>
<name>A0A0F7UZB4_TOXGV</name>
<feature type="transmembrane region" description="Helical" evidence="2">
    <location>
        <begin position="226"/>
        <end position="251"/>
    </location>
</feature>
<dbReference type="Gene3D" id="1.10.238.10">
    <property type="entry name" value="EF-hand"/>
    <property type="match status" value="1"/>
</dbReference>
<feature type="transmembrane region" description="Helical" evidence="2">
    <location>
        <begin position="77"/>
        <end position="95"/>
    </location>
</feature>
<feature type="domain" description="EF-hand" evidence="3">
    <location>
        <begin position="574"/>
        <end position="609"/>
    </location>
</feature>
<reference evidence="4" key="1">
    <citation type="journal article" date="2015" name="PLoS ONE">
        <title>Comprehensive Evaluation of Toxoplasma gondii VEG and Neospora caninum LIV Genomes with Tachyzoite Stage Transcriptome and Proteome Defines Novel Transcript Features.</title>
        <authorList>
            <person name="Ramaprasad A."/>
            <person name="Mourier T."/>
            <person name="Naeem R."/>
            <person name="Malas T.B."/>
            <person name="Moussa E."/>
            <person name="Panigrahi A."/>
            <person name="Vermont S.J."/>
            <person name="Otto T.D."/>
            <person name="Wastling J."/>
            <person name="Pain A."/>
        </authorList>
    </citation>
    <scope>NUCLEOTIDE SEQUENCE</scope>
    <source>
        <strain evidence="4">VEG</strain>
    </source>
</reference>